<organism evidence="1 2">
    <name type="scientific">Paraclostridium sordellii</name>
    <name type="common">Clostridium sordellii</name>
    <dbReference type="NCBI Taxonomy" id="1505"/>
    <lineage>
        <taxon>Bacteria</taxon>
        <taxon>Bacillati</taxon>
        <taxon>Bacillota</taxon>
        <taxon>Clostridia</taxon>
        <taxon>Peptostreptococcales</taxon>
        <taxon>Peptostreptococcaceae</taxon>
        <taxon>Paraclostridium</taxon>
    </lineage>
</organism>
<reference evidence="2" key="1">
    <citation type="submission" date="2015-01" db="EMBL/GenBank/DDBJ databases">
        <authorList>
            <person name="Aslett M.A."/>
            <person name="De Silva N."/>
        </authorList>
    </citation>
    <scope>NUCLEOTIDE SEQUENCE [LARGE SCALE GENOMIC DNA]</scope>
    <source>
        <strain evidence="2">R28058</strain>
    </source>
</reference>
<gene>
    <name evidence="1" type="ORF">R28058_01201</name>
</gene>
<sequence>MLFLFCVATLLLSAYFYASSEEEQIANYEMLDRFF</sequence>
<evidence type="ECO:0000313" key="2">
    <source>
        <dbReference type="Proteomes" id="UP000049127"/>
    </source>
</evidence>
<evidence type="ECO:0000313" key="1">
    <source>
        <dbReference type="EMBL" id="CEQ02382.1"/>
    </source>
</evidence>
<name>A0A0C7QNP9_PARSO</name>
<dbReference type="AlphaFoldDB" id="A0A0C7QNP9"/>
<proteinExistence type="predicted"/>
<protein>
    <submittedName>
        <fullName evidence="1">Uncharacterized protein</fullName>
    </submittedName>
</protein>
<dbReference type="Proteomes" id="UP000049127">
    <property type="component" value="Unassembled WGS sequence"/>
</dbReference>
<dbReference type="EMBL" id="CEKZ01000003">
    <property type="protein sequence ID" value="CEQ02382.1"/>
    <property type="molecule type" value="Genomic_DNA"/>
</dbReference>
<accession>A0A0C7QNP9</accession>